<organism evidence="1 2">
    <name type="scientific">Pocillopora meandrina</name>
    <dbReference type="NCBI Taxonomy" id="46732"/>
    <lineage>
        <taxon>Eukaryota</taxon>
        <taxon>Metazoa</taxon>
        <taxon>Cnidaria</taxon>
        <taxon>Anthozoa</taxon>
        <taxon>Hexacorallia</taxon>
        <taxon>Scleractinia</taxon>
        <taxon>Astrocoeniina</taxon>
        <taxon>Pocilloporidae</taxon>
        <taxon>Pocillopora</taxon>
    </lineage>
</organism>
<accession>A0AAU9VTN6</accession>
<reference evidence="1 2" key="1">
    <citation type="submission" date="2022-05" db="EMBL/GenBank/DDBJ databases">
        <authorList>
            <consortium name="Genoscope - CEA"/>
            <person name="William W."/>
        </authorList>
    </citation>
    <scope>NUCLEOTIDE SEQUENCE [LARGE SCALE GENOMIC DNA]</scope>
</reference>
<dbReference type="EMBL" id="CALNXJ010000004">
    <property type="protein sequence ID" value="CAH3038942.1"/>
    <property type="molecule type" value="Genomic_DNA"/>
</dbReference>
<name>A0AAU9VTN6_9CNID</name>
<comment type="caution">
    <text evidence="1">The sequence shown here is derived from an EMBL/GenBank/DDBJ whole genome shotgun (WGS) entry which is preliminary data.</text>
</comment>
<protein>
    <submittedName>
        <fullName evidence="1">Uncharacterized protein</fullName>
    </submittedName>
</protein>
<proteinExistence type="predicted"/>
<sequence>FKLEPDPEEDQPGNGIISVFKGHQFKSRSYDKQLVDKLDEKYETNTSSFAEDLEDLFKNNTNIAGYPFVTSEVYILLLFEIARQRVKGSDEMKKYNKLKIDEAITNLIALMKADYCRFDDVFLEGGKFHCFNGEPKDRETVIEKIE</sequence>
<evidence type="ECO:0000313" key="1">
    <source>
        <dbReference type="EMBL" id="CAH3038942.1"/>
    </source>
</evidence>
<feature type="non-terminal residue" evidence="1">
    <location>
        <position position="1"/>
    </location>
</feature>
<feature type="non-terminal residue" evidence="1">
    <location>
        <position position="146"/>
    </location>
</feature>
<gene>
    <name evidence="1" type="ORF">PMEA_00022017</name>
</gene>
<dbReference type="AlphaFoldDB" id="A0AAU9VTN6"/>
<keyword evidence="2" id="KW-1185">Reference proteome</keyword>
<evidence type="ECO:0000313" key="2">
    <source>
        <dbReference type="Proteomes" id="UP001159428"/>
    </source>
</evidence>
<dbReference type="Proteomes" id="UP001159428">
    <property type="component" value="Unassembled WGS sequence"/>
</dbReference>